<evidence type="ECO:0008006" key="5">
    <source>
        <dbReference type="Google" id="ProtNLM"/>
    </source>
</evidence>
<evidence type="ECO:0000313" key="3">
    <source>
        <dbReference type="EMBL" id="RDX65917.1"/>
    </source>
</evidence>
<dbReference type="InterPro" id="IPR036397">
    <property type="entry name" value="RNaseH_sf"/>
</dbReference>
<proteinExistence type="predicted"/>
<evidence type="ECO:0000259" key="2">
    <source>
        <dbReference type="Pfam" id="PF17921"/>
    </source>
</evidence>
<accession>A0A371EIN3</accession>
<feature type="non-terminal residue" evidence="3">
    <location>
        <position position="1"/>
    </location>
</feature>
<name>A0A371EIN3_MUCPR</name>
<dbReference type="Gene3D" id="3.30.420.10">
    <property type="entry name" value="Ribonuclease H-like superfamily/Ribonuclease H"/>
    <property type="match status" value="1"/>
</dbReference>
<dbReference type="SUPFAM" id="SSF56672">
    <property type="entry name" value="DNA/RNA polymerases"/>
    <property type="match status" value="1"/>
</dbReference>
<organism evidence="3 4">
    <name type="scientific">Mucuna pruriens</name>
    <name type="common">Velvet bean</name>
    <name type="synonym">Dolichos pruriens</name>
    <dbReference type="NCBI Taxonomy" id="157652"/>
    <lineage>
        <taxon>Eukaryota</taxon>
        <taxon>Viridiplantae</taxon>
        <taxon>Streptophyta</taxon>
        <taxon>Embryophyta</taxon>
        <taxon>Tracheophyta</taxon>
        <taxon>Spermatophyta</taxon>
        <taxon>Magnoliopsida</taxon>
        <taxon>eudicotyledons</taxon>
        <taxon>Gunneridae</taxon>
        <taxon>Pentapetalae</taxon>
        <taxon>rosids</taxon>
        <taxon>fabids</taxon>
        <taxon>Fabales</taxon>
        <taxon>Fabaceae</taxon>
        <taxon>Papilionoideae</taxon>
        <taxon>50 kb inversion clade</taxon>
        <taxon>NPAAA clade</taxon>
        <taxon>indigoferoid/millettioid clade</taxon>
        <taxon>Phaseoleae</taxon>
        <taxon>Mucuna</taxon>
    </lineage>
</organism>
<dbReference type="Pfam" id="PF17921">
    <property type="entry name" value="Integrase_H2C2"/>
    <property type="match status" value="1"/>
</dbReference>
<evidence type="ECO:0000259" key="1">
    <source>
        <dbReference type="Pfam" id="PF13456"/>
    </source>
</evidence>
<feature type="domain" description="Integrase zinc-binding" evidence="2">
    <location>
        <begin position="218"/>
        <end position="267"/>
    </location>
</feature>
<dbReference type="GO" id="GO:0003676">
    <property type="term" value="F:nucleic acid binding"/>
    <property type="evidence" value="ECO:0007669"/>
    <property type="project" value="InterPro"/>
</dbReference>
<reference evidence="3" key="1">
    <citation type="submission" date="2018-05" db="EMBL/GenBank/DDBJ databases">
        <title>Draft genome of Mucuna pruriens seed.</title>
        <authorList>
            <person name="Nnadi N.E."/>
            <person name="Vos R."/>
            <person name="Hasami M.H."/>
            <person name="Devisetty U.K."/>
            <person name="Aguiy J.C."/>
        </authorList>
    </citation>
    <scope>NUCLEOTIDE SEQUENCE [LARGE SCALE GENOMIC DNA]</scope>
    <source>
        <strain evidence="3">JCA_2017</strain>
    </source>
</reference>
<dbReference type="PANTHER" id="PTHR48475:SF2">
    <property type="entry name" value="RIBONUCLEASE H"/>
    <property type="match status" value="1"/>
</dbReference>
<dbReference type="Gene3D" id="3.30.70.270">
    <property type="match status" value="1"/>
</dbReference>
<dbReference type="Pfam" id="PF13456">
    <property type="entry name" value="RVT_3"/>
    <property type="match status" value="1"/>
</dbReference>
<dbReference type="GO" id="GO:0004523">
    <property type="term" value="F:RNA-DNA hybrid ribonuclease activity"/>
    <property type="evidence" value="ECO:0007669"/>
    <property type="project" value="InterPro"/>
</dbReference>
<feature type="domain" description="RNase H type-1" evidence="1">
    <location>
        <begin position="91"/>
        <end position="133"/>
    </location>
</feature>
<dbReference type="AlphaFoldDB" id="A0A371EIN3"/>
<protein>
    <recommendedName>
        <fullName evidence="5">RNase H type-1 domain-containing protein</fullName>
    </recommendedName>
</protein>
<dbReference type="InterPro" id="IPR043128">
    <property type="entry name" value="Rev_trsase/Diguanyl_cyclase"/>
</dbReference>
<keyword evidence="4" id="KW-1185">Reference proteome</keyword>
<comment type="caution">
    <text evidence="3">The sequence shown here is derived from an EMBL/GenBank/DDBJ whole genome shotgun (WGS) entry which is preliminary data.</text>
</comment>
<dbReference type="Gene3D" id="1.10.340.70">
    <property type="match status" value="1"/>
</dbReference>
<gene>
    <name evidence="3" type="ORF">CR513_55378</name>
</gene>
<dbReference type="OrthoDB" id="2010791at2759"/>
<dbReference type="EMBL" id="QJKJ01013674">
    <property type="protein sequence ID" value="RDX65917.1"/>
    <property type="molecule type" value="Genomic_DNA"/>
</dbReference>
<dbReference type="InterPro" id="IPR041588">
    <property type="entry name" value="Integrase_H2C2"/>
</dbReference>
<sequence>MDHIFKDYISNQVEVYVDDMVVKSETEGGHVSSLLSVFEVLRKHQLKLNPQMFIQVIDQELSTKKGQWTLLVDGSSNKKGSETKIIIEGPGGVMASNNQAEYEALLAEIRLAKELGVARLTIKSDSQLITRQVGMFEKFTLLHVPCEKNERKDLLAKLTSTYRGGLNRTIIQEVLGQPTVKEQTVLSSEWQPSWFDPIINYLRTNNVPNDLQEGEWEVKKALEEVHERVCGSHIGRRALAIKIARTRFYWPTLKRDSLAFMKKCDKC</sequence>
<evidence type="ECO:0000313" key="4">
    <source>
        <dbReference type="Proteomes" id="UP000257109"/>
    </source>
</evidence>
<dbReference type="InterPro" id="IPR002156">
    <property type="entry name" value="RNaseH_domain"/>
</dbReference>
<dbReference type="Proteomes" id="UP000257109">
    <property type="component" value="Unassembled WGS sequence"/>
</dbReference>
<dbReference type="PANTHER" id="PTHR48475">
    <property type="entry name" value="RIBONUCLEASE H"/>
    <property type="match status" value="1"/>
</dbReference>
<dbReference type="InterPro" id="IPR043502">
    <property type="entry name" value="DNA/RNA_pol_sf"/>
</dbReference>